<reference evidence="1" key="1">
    <citation type="journal article" date="2020" name="Stud. Mycol.">
        <title>101 Dothideomycetes genomes: a test case for predicting lifestyles and emergence of pathogens.</title>
        <authorList>
            <person name="Haridas S."/>
            <person name="Albert R."/>
            <person name="Binder M."/>
            <person name="Bloem J."/>
            <person name="Labutti K."/>
            <person name="Salamov A."/>
            <person name="Andreopoulos B."/>
            <person name="Baker S."/>
            <person name="Barry K."/>
            <person name="Bills G."/>
            <person name="Bluhm B."/>
            <person name="Cannon C."/>
            <person name="Castanera R."/>
            <person name="Culley D."/>
            <person name="Daum C."/>
            <person name="Ezra D."/>
            <person name="Gonzalez J."/>
            <person name="Henrissat B."/>
            <person name="Kuo A."/>
            <person name="Liang C."/>
            <person name="Lipzen A."/>
            <person name="Lutzoni F."/>
            <person name="Magnuson J."/>
            <person name="Mondo S."/>
            <person name="Nolan M."/>
            <person name="Ohm R."/>
            <person name="Pangilinan J."/>
            <person name="Park H.-J."/>
            <person name="Ramirez L."/>
            <person name="Alfaro M."/>
            <person name="Sun H."/>
            <person name="Tritt A."/>
            <person name="Yoshinaga Y."/>
            <person name="Zwiers L.-H."/>
            <person name="Turgeon B."/>
            <person name="Goodwin S."/>
            <person name="Spatafora J."/>
            <person name="Crous P."/>
            <person name="Grigoriev I."/>
        </authorList>
    </citation>
    <scope>NUCLEOTIDE SEQUENCE</scope>
    <source>
        <strain evidence="1">CBS 122681</strain>
    </source>
</reference>
<sequence>MATPTSSKTTNTPTLLNAANSPLLTLPAELRIIIYKLLLGDRLIHVNVWVKHTHLRGYDALVTQLCAGEISLDDCRDSFDSPEYLICQADCAEDMAYDRFRTVSLNEQLPAPEEEVNNSFRAGDPFYVDSCQKRHALCLNDFYAHPDPLSSRLNLKFLQTCSQIYQEAKALPFETNMFGFQTPWAIIGYLSWLTSIQRQSLSALWMYRSNSGRHYARIIRPTGFGPSFSWAHAILGSAFHGELQGLHTVHVSLDVFKSTIERWQRSRRRNHTKDYEEDEQWSLGLKACQKLSLQKATVIVSDNGLDGFGVTEDSLDEFRASRAKMCLTVEEKRQLADELEGYMLGSTTQDGT</sequence>
<keyword evidence="2" id="KW-1185">Reference proteome</keyword>
<proteinExistence type="predicted"/>
<dbReference type="PANTHER" id="PTHR38790:SF4">
    <property type="entry name" value="2EXR DOMAIN-CONTAINING PROTEIN"/>
    <property type="match status" value="1"/>
</dbReference>
<dbReference type="Proteomes" id="UP000799324">
    <property type="component" value="Unassembled WGS sequence"/>
</dbReference>
<dbReference type="PANTHER" id="PTHR38790">
    <property type="entry name" value="2EXR DOMAIN-CONTAINING PROTEIN-RELATED"/>
    <property type="match status" value="1"/>
</dbReference>
<name>A0A6A6T0H1_9PLEO</name>
<dbReference type="AlphaFoldDB" id="A0A6A6T0H1"/>
<protein>
    <submittedName>
        <fullName evidence="1">Uncharacterized protein</fullName>
    </submittedName>
</protein>
<evidence type="ECO:0000313" key="1">
    <source>
        <dbReference type="EMBL" id="KAF2652373.1"/>
    </source>
</evidence>
<organism evidence="1 2">
    <name type="scientific">Lophiostoma macrostomum CBS 122681</name>
    <dbReference type="NCBI Taxonomy" id="1314788"/>
    <lineage>
        <taxon>Eukaryota</taxon>
        <taxon>Fungi</taxon>
        <taxon>Dikarya</taxon>
        <taxon>Ascomycota</taxon>
        <taxon>Pezizomycotina</taxon>
        <taxon>Dothideomycetes</taxon>
        <taxon>Pleosporomycetidae</taxon>
        <taxon>Pleosporales</taxon>
        <taxon>Lophiostomataceae</taxon>
        <taxon>Lophiostoma</taxon>
    </lineage>
</organism>
<dbReference type="EMBL" id="MU004403">
    <property type="protein sequence ID" value="KAF2652373.1"/>
    <property type="molecule type" value="Genomic_DNA"/>
</dbReference>
<accession>A0A6A6T0H1</accession>
<gene>
    <name evidence="1" type="ORF">K491DRAFT_695615</name>
</gene>
<dbReference type="OrthoDB" id="5413827at2759"/>
<evidence type="ECO:0000313" key="2">
    <source>
        <dbReference type="Proteomes" id="UP000799324"/>
    </source>
</evidence>